<accession>A0A382TRE9</accession>
<evidence type="ECO:0000313" key="1">
    <source>
        <dbReference type="EMBL" id="SVD24038.1"/>
    </source>
</evidence>
<organism evidence="1">
    <name type="scientific">marine metagenome</name>
    <dbReference type="NCBI Taxonomy" id="408172"/>
    <lineage>
        <taxon>unclassified sequences</taxon>
        <taxon>metagenomes</taxon>
        <taxon>ecological metagenomes</taxon>
    </lineage>
</organism>
<sequence length="33" mass="3902">MHTHQYVLRGVVDSTQSREDRSINVQAERSRVF</sequence>
<name>A0A382TRE9_9ZZZZ</name>
<reference evidence="1" key="1">
    <citation type="submission" date="2018-05" db="EMBL/GenBank/DDBJ databases">
        <authorList>
            <person name="Lanie J.A."/>
            <person name="Ng W.-L."/>
            <person name="Kazmierczak K.M."/>
            <person name="Andrzejewski T.M."/>
            <person name="Davidsen T.M."/>
            <person name="Wayne K.J."/>
            <person name="Tettelin H."/>
            <person name="Glass J.I."/>
            <person name="Rusch D."/>
            <person name="Podicherti R."/>
            <person name="Tsui H.-C.T."/>
            <person name="Winkler M.E."/>
        </authorList>
    </citation>
    <scope>NUCLEOTIDE SEQUENCE</scope>
</reference>
<protein>
    <submittedName>
        <fullName evidence="1">Uncharacterized protein</fullName>
    </submittedName>
</protein>
<dbReference type="AlphaFoldDB" id="A0A382TRE9"/>
<proteinExistence type="predicted"/>
<dbReference type="EMBL" id="UINC01138227">
    <property type="protein sequence ID" value="SVD24038.1"/>
    <property type="molecule type" value="Genomic_DNA"/>
</dbReference>
<gene>
    <name evidence="1" type="ORF">METZ01_LOCUS376892</name>
</gene>